<accession>A0A9X9Q321</accession>
<organism evidence="1 2">
    <name type="scientific">Gulo gulo</name>
    <name type="common">Wolverine</name>
    <name type="synonym">Gluton</name>
    <dbReference type="NCBI Taxonomy" id="48420"/>
    <lineage>
        <taxon>Eukaryota</taxon>
        <taxon>Metazoa</taxon>
        <taxon>Chordata</taxon>
        <taxon>Craniata</taxon>
        <taxon>Vertebrata</taxon>
        <taxon>Euteleostomi</taxon>
        <taxon>Mammalia</taxon>
        <taxon>Eutheria</taxon>
        <taxon>Laurasiatheria</taxon>
        <taxon>Carnivora</taxon>
        <taxon>Caniformia</taxon>
        <taxon>Musteloidea</taxon>
        <taxon>Mustelidae</taxon>
        <taxon>Guloninae</taxon>
        <taxon>Gulo</taxon>
    </lineage>
</organism>
<sequence length="60" mass="7128">GNNHHDRCSQRDWSRYPRKLDWVQEYLEVTELGTAAMGDNRKFRLRASSEQNAHGRTIRL</sequence>
<keyword evidence="2" id="KW-1185">Reference proteome</keyword>
<proteinExistence type="predicted"/>
<feature type="non-terminal residue" evidence="1">
    <location>
        <position position="1"/>
    </location>
</feature>
<evidence type="ECO:0000313" key="1">
    <source>
        <dbReference type="EMBL" id="VCW98945.1"/>
    </source>
</evidence>
<reference evidence="1 2" key="1">
    <citation type="submission" date="2018-10" db="EMBL/GenBank/DDBJ databases">
        <authorList>
            <person name="Ekblom R."/>
            <person name="Jareborg N."/>
        </authorList>
    </citation>
    <scope>NUCLEOTIDE SEQUENCE [LARGE SCALE GENOMIC DNA]</scope>
    <source>
        <tissue evidence="1">Muscle</tissue>
    </source>
</reference>
<dbReference type="Proteomes" id="UP000269945">
    <property type="component" value="Unassembled WGS sequence"/>
</dbReference>
<comment type="caution">
    <text evidence="1">The sequence shown here is derived from an EMBL/GenBank/DDBJ whole genome shotgun (WGS) entry which is preliminary data.</text>
</comment>
<evidence type="ECO:0000313" key="2">
    <source>
        <dbReference type="Proteomes" id="UP000269945"/>
    </source>
</evidence>
<name>A0A9X9Q321_GULGU</name>
<dbReference type="EMBL" id="CYRY02026994">
    <property type="protein sequence ID" value="VCW98945.1"/>
    <property type="molecule type" value="Genomic_DNA"/>
</dbReference>
<gene>
    <name evidence="1" type="ORF">BN2614_LOCUS1</name>
</gene>
<protein>
    <submittedName>
        <fullName evidence="1">Uncharacterized protein</fullName>
    </submittedName>
</protein>
<dbReference type="AlphaFoldDB" id="A0A9X9Q321"/>